<dbReference type="KEGG" id="msd:MYSTI_02134"/>
<dbReference type="Proteomes" id="UP000011131">
    <property type="component" value="Chromosome"/>
</dbReference>
<dbReference type="HOGENOM" id="CLU_3186170_0_0_7"/>
<organism evidence="1 2">
    <name type="scientific">Myxococcus stipitatus (strain DSM 14675 / JCM 12634 / Mx s8)</name>
    <dbReference type="NCBI Taxonomy" id="1278073"/>
    <lineage>
        <taxon>Bacteria</taxon>
        <taxon>Pseudomonadati</taxon>
        <taxon>Myxococcota</taxon>
        <taxon>Myxococcia</taxon>
        <taxon>Myxococcales</taxon>
        <taxon>Cystobacterineae</taxon>
        <taxon>Myxococcaceae</taxon>
        <taxon>Myxococcus</taxon>
    </lineage>
</organism>
<proteinExistence type="predicted"/>
<keyword evidence="2" id="KW-1185">Reference proteome</keyword>
<dbReference type="PATRIC" id="fig|1278073.3.peg.2171"/>
<reference evidence="1 2" key="1">
    <citation type="journal article" date="2013" name="Genome Announc.">
        <title>Complete genome sequence of Myxococcus stipitatus strain DSM 14675, a fruiting myxobacterium.</title>
        <authorList>
            <person name="Huntley S."/>
            <person name="Kneip S."/>
            <person name="Treuner-Lange A."/>
            <person name="Sogaard-Andersen L."/>
        </authorList>
    </citation>
    <scope>NUCLEOTIDE SEQUENCE [LARGE SCALE GENOMIC DNA]</scope>
    <source>
        <strain evidence="2">DSM 14675 / JCM 12634 / Mx s8</strain>
    </source>
</reference>
<name>L7U3Y7_MYXSD</name>
<protein>
    <submittedName>
        <fullName evidence="1">Transposase mutator type</fullName>
    </submittedName>
</protein>
<dbReference type="EMBL" id="CP004025">
    <property type="protein sequence ID" value="AGC43461.1"/>
    <property type="molecule type" value="Genomic_DNA"/>
</dbReference>
<evidence type="ECO:0000313" key="1">
    <source>
        <dbReference type="EMBL" id="AGC43461.1"/>
    </source>
</evidence>
<sequence length="46" mass="5236">MKRRIRSVGSFPDRASALRLITAVALEVSGIWDDRRYRTNSTRVGT</sequence>
<accession>L7U3Y7</accession>
<evidence type="ECO:0000313" key="2">
    <source>
        <dbReference type="Proteomes" id="UP000011131"/>
    </source>
</evidence>
<dbReference type="AlphaFoldDB" id="L7U3Y7"/>
<gene>
    <name evidence="1" type="ordered locus">MYSTI_02134</name>
</gene>